<evidence type="ECO:0000313" key="1">
    <source>
        <dbReference type="EMBL" id="CEK94086.1"/>
    </source>
</evidence>
<reference evidence="3" key="1">
    <citation type="submission" date="2014-12" db="EMBL/GenBank/DDBJ databases">
        <title>Insight into the proteome of Arion vulgaris.</title>
        <authorList>
            <person name="Aradska J."/>
            <person name="Bulat T."/>
            <person name="Smidak R."/>
            <person name="Sarate P."/>
            <person name="Gangsoo J."/>
            <person name="Sialana F."/>
            <person name="Bilban M."/>
            <person name="Lubec G."/>
        </authorList>
    </citation>
    <scope>NUCLEOTIDE SEQUENCE</scope>
    <source>
        <tissue evidence="3">Skin</tissue>
    </source>
</reference>
<gene>
    <name evidence="3" type="primary">ORF198897</name>
    <name evidence="1" type="synonym">ORF198870</name>
    <name evidence="2" type="synonym">ORF198884</name>
</gene>
<evidence type="ECO:0000313" key="2">
    <source>
        <dbReference type="EMBL" id="CEK94092.1"/>
    </source>
</evidence>
<sequence>MDLFLQIIRQQRNSCSNRRQFTCNECNMRININTPKVMTLDREENTTSISIDKHHLKQVKDFIY</sequence>
<name>A0A0B7BPL9_9EUPU</name>
<dbReference type="EMBL" id="HACG01047227">
    <property type="protein sequence ID" value="CEK94092.1"/>
    <property type="molecule type" value="Transcribed_RNA"/>
</dbReference>
<organism evidence="3">
    <name type="scientific">Arion vulgaris</name>
    <dbReference type="NCBI Taxonomy" id="1028688"/>
    <lineage>
        <taxon>Eukaryota</taxon>
        <taxon>Metazoa</taxon>
        <taxon>Spiralia</taxon>
        <taxon>Lophotrochozoa</taxon>
        <taxon>Mollusca</taxon>
        <taxon>Gastropoda</taxon>
        <taxon>Heterobranchia</taxon>
        <taxon>Euthyneura</taxon>
        <taxon>Panpulmonata</taxon>
        <taxon>Eupulmonata</taxon>
        <taxon>Stylommatophora</taxon>
        <taxon>Helicina</taxon>
        <taxon>Arionoidea</taxon>
        <taxon>Arionidae</taxon>
        <taxon>Arion</taxon>
    </lineage>
</organism>
<dbReference type="AlphaFoldDB" id="A0A0B7BPL9"/>
<dbReference type="EMBL" id="HACG01047230">
    <property type="protein sequence ID" value="CEK94095.1"/>
    <property type="molecule type" value="Transcribed_RNA"/>
</dbReference>
<accession>A0A0B7BPL9</accession>
<proteinExistence type="predicted"/>
<protein>
    <submittedName>
        <fullName evidence="3">Uncharacterized protein</fullName>
    </submittedName>
</protein>
<dbReference type="EMBL" id="HACG01047221">
    <property type="protein sequence ID" value="CEK94086.1"/>
    <property type="molecule type" value="Transcribed_RNA"/>
</dbReference>
<evidence type="ECO:0000313" key="3">
    <source>
        <dbReference type="EMBL" id="CEK94095.1"/>
    </source>
</evidence>